<evidence type="ECO:0000313" key="6">
    <source>
        <dbReference type="EMBL" id="MBN8236025.1"/>
    </source>
</evidence>
<dbReference type="Proteomes" id="UP000663970">
    <property type="component" value="Unassembled WGS sequence"/>
</dbReference>
<keyword evidence="4 6" id="KW-0067">ATP-binding</keyword>
<proteinExistence type="inferred from homology"/>
<dbReference type="PROSITE" id="PS00211">
    <property type="entry name" value="ABC_TRANSPORTER_1"/>
    <property type="match status" value="1"/>
</dbReference>
<dbReference type="InterPro" id="IPR003439">
    <property type="entry name" value="ABC_transporter-like_ATP-bd"/>
</dbReference>
<keyword evidence="7" id="KW-1185">Reference proteome</keyword>
<evidence type="ECO:0000256" key="4">
    <source>
        <dbReference type="ARBA" id="ARBA00022840"/>
    </source>
</evidence>
<comment type="similarity">
    <text evidence="1">Belongs to the ABC transporter superfamily.</text>
</comment>
<dbReference type="EMBL" id="JAEKJY010000003">
    <property type="protein sequence ID" value="MBN8236025.1"/>
    <property type="molecule type" value="Genomic_DNA"/>
</dbReference>
<feature type="domain" description="ABC transporter" evidence="5">
    <location>
        <begin position="2"/>
        <end position="226"/>
    </location>
</feature>
<dbReference type="Gene3D" id="3.40.50.300">
    <property type="entry name" value="P-loop containing nucleotide triphosphate hydrolases"/>
    <property type="match status" value="1"/>
</dbReference>
<evidence type="ECO:0000256" key="3">
    <source>
        <dbReference type="ARBA" id="ARBA00022741"/>
    </source>
</evidence>
<dbReference type="InterPro" id="IPR025302">
    <property type="entry name" value="DrrA1/2-like_C"/>
</dbReference>
<comment type="caution">
    <text evidence="6">The sequence shown here is derived from an EMBL/GenBank/DDBJ whole genome shotgun (WGS) entry which is preliminary data.</text>
</comment>
<dbReference type="PANTHER" id="PTHR43335">
    <property type="entry name" value="ABC TRANSPORTER, ATP-BINDING PROTEIN"/>
    <property type="match status" value="1"/>
</dbReference>
<dbReference type="InterPro" id="IPR003593">
    <property type="entry name" value="AAA+_ATPase"/>
</dbReference>
<dbReference type="Pfam" id="PF00005">
    <property type="entry name" value="ABC_tran"/>
    <property type="match status" value="1"/>
</dbReference>
<keyword evidence="3" id="KW-0547">Nucleotide-binding</keyword>
<dbReference type="CDD" id="cd03230">
    <property type="entry name" value="ABC_DR_subfamily_A"/>
    <property type="match status" value="1"/>
</dbReference>
<protein>
    <submittedName>
        <fullName evidence="6">ABC transporter ATP-binding protein</fullName>
    </submittedName>
</protein>
<evidence type="ECO:0000256" key="1">
    <source>
        <dbReference type="ARBA" id="ARBA00005417"/>
    </source>
</evidence>
<sequence>MMKVDKLTKSFGKHHVVDGLSFQLETGRCMALLGPNGAGKTTTLRLMSGLLLPDSGTVHLEESPGDIRAHIGYLPQHPQFHGWMTGREFLLYAARLSGLSKQEAGRRADLMMDRVGLKDFQSKRVSRYSGGMKQRLGIAQAIIHQPKVLLLDEPVSALDPIGRREVLDLMEELKKETILLYSTHILNDAEEVSDEILLMHEGKVIESGTIDEVKSRHHMEKLTLKYSIDGEKWRDYLSTWPEVNRVETHKQTLHVYVTDSGTVRKRVLDEASRNEWPLVHFEVGRPTLEDLFIKAVKNHAVDHHL</sequence>
<accession>A0ABS3DXE8</accession>
<evidence type="ECO:0000313" key="7">
    <source>
        <dbReference type="Proteomes" id="UP000663970"/>
    </source>
</evidence>
<name>A0ABS3DXE8_9BACI</name>
<gene>
    <name evidence="6" type="ORF">JF544_12235</name>
</gene>
<dbReference type="InterPro" id="IPR027417">
    <property type="entry name" value="P-loop_NTPase"/>
</dbReference>
<reference evidence="6 7" key="1">
    <citation type="submission" date="2020-12" db="EMBL/GenBank/DDBJ databases">
        <title>Oil enriched cultivation method for isolating marine PHA-producing bacteria.</title>
        <authorList>
            <person name="Zheng W."/>
            <person name="Yu S."/>
            <person name="Huang Y."/>
        </authorList>
    </citation>
    <scope>NUCLEOTIDE SEQUENCE [LARGE SCALE GENOMIC DNA]</scope>
    <source>
        <strain evidence="6 7">SY-2-6</strain>
    </source>
</reference>
<dbReference type="SUPFAM" id="SSF52540">
    <property type="entry name" value="P-loop containing nucleoside triphosphate hydrolases"/>
    <property type="match status" value="1"/>
</dbReference>
<dbReference type="PROSITE" id="PS50893">
    <property type="entry name" value="ABC_TRANSPORTER_2"/>
    <property type="match status" value="1"/>
</dbReference>
<dbReference type="PANTHER" id="PTHR43335:SF11">
    <property type="entry name" value="ABC TRANSPORTER RELATED"/>
    <property type="match status" value="1"/>
</dbReference>
<dbReference type="GO" id="GO:0005524">
    <property type="term" value="F:ATP binding"/>
    <property type="evidence" value="ECO:0007669"/>
    <property type="project" value="UniProtKB-KW"/>
</dbReference>
<dbReference type="RefSeq" id="WP_027956112.1">
    <property type="nucleotide sequence ID" value="NZ_JAEKJY010000003.1"/>
</dbReference>
<dbReference type="SMART" id="SM00382">
    <property type="entry name" value="AAA"/>
    <property type="match status" value="1"/>
</dbReference>
<dbReference type="InterPro" id="IPR017871">
    <property type="entry name" value="ABC_transporter-like_CS"/>
</dbReference>
<dbReference type="Pfam" id="PF13732">
    <property type="entry name" value="DrrA1-3_C"/>
    <property type="match status" value="1"/>
</dbReference>
<evidence type="ECO:0000259" key="5">
    <source>
        <dbReference type="PROSITE" id="PS50893"/>
    </source>
</evidence>
<evidence type="ECO:0000256" key="2">
    <source>
        <dbReference type="ARBA" id="ARBA00022448"/>
    </source>
</evidence>
<keyword evidence="2" id="KW-0813">Transport</keyword>
<organism evidence="6 7">
    <name type="scientific">Halobacillus kuroshimensis</name>
    <dbReference type="NCBI Taxonomy" id="302481"/>
    <lineage>
        <taxon>Bacteria</taxon>
        <taxon>Bacillati</taxon>
        <taxon>Bacillota</taxon>
        <taxon>Bacilli</taxon>
        <taxon>Bacillales</taxon>
        <taxon>Bacillaceae</taxon>
        <taxon>Halobacillus</taxon>
    </lineage>
</organism>